<proteinExistence type="predicted"/>
<feature type="transmembrane region" description="Helical" evidence="1">
    <location>
        <begin position="29"/>
        <end position="45"/>
    </location>
</feature>
<evidence type="ECO:0000313" key="3">
    <source>
        <dbReference type="Proteomes" id="UP000886848"/>
    </source>
</evidence>
<name>A0ABX8NYF3_9PSED</name>
<evidence type="ECO:0008006" key="4">
    <source>
        <dbReference type="Google" id="ProtNLM"/>
    </source>
</evidence>
<keyword evidence="3" id="KW-1185">Reference proteome</keyword>
<keyword evidence="1" id="KW-0812">Transmembrane</keyword>
<keyword evidence="1" id="KW-0472">Membrane</keyword>
<dbReference type="EMBL" id="CP077079">
    <property type="protein sequence ID" value="QXH66256.1"/>
    <property type="molecule type" value="Genomic_DNA"/>
</dbReference>
<accession>A0ABX8NYF3</accession>
<dbReference type="InterPro" id="IPR049711">
    <property type="entry name" value="PA3371-like"/>
</dbReference>
<protein>
    <recommendedName>
        <fullName evidence="4">DUF1328 domain-containing protein</fullName>
    </recommendedName>
</protein>
<dbReference type="NCBIfam" id="NF041882">
    <property type="entry name" value="PA3371_fam"/>
    <property type="match status" value="1"/>
</dbReference>
<reference evidence="2" key="1">
    <citation type="journal article" date="2021" name="Microorganisms">
        <title>The Ever-Expanding Pseudomonas Genus: Description of 43 New Species and Partition of the Pseudomonas putida Group.</title>
        <authorList>
            <person name="Girard L."/>
            <person name="Lood C."/>
            <person name="Hofte M."/>
            <person name="Vandamme P."/>
            <person name="Rokni-Zadeh H."/>
            <person name="van Noort V."/>
            <person name="Lavigne R."/>
            <person name="De Mot R."/>
        </authorList>
    </citation>
    <scope>NUCLEOTIDE SEQUENCE</scope>
    <source>
        <strain evidence="2">SWRI132</strain>
    </source>
</reference>
<keyword evidence="1" id="KW-1133">Transmembrane helix</keyword>
<gene>
    <name evidence="2" type="ORF">KSS96_21965</name>
</gene>
<organism evidence="2 3">
    <name type="scientific">Pseudomonas asgharzadehiana</name>
    <dbReference type="NCBI Taxonomy" id="2842349"/>
    <lineage>
        <taxon>Bacteria</taxon>
        <taxon>Pseudomonadati</taxon>
        <taxon>Pseudomonadota</taxon>
        <taxon>Gammaproteobacteria</taxon>
        <taxon>Pseudomonadales</taxon>
        <taxon>Pseudomonadaceae</taxon>
        <taxon>Pseudomonas</taxon>
    </lineage>
</organism>
<dbReference type="Proteomes" id="UP000886848">
    <property type="component" value="Chromosome"/>
</dbReference>
<evidence type="ECO:0000313" key="2">
    <source>
        <dbReference type="EMBL" id="QXH66256.1"/>
    </source>
</evidence>
<sequence>MSKSAWLFLCLFIATAGFGLGTGHTTAQIASGVFACLLLLTLIVGRRIKFDPILR</sequence>
<evidence type="ECO:0000256" key="1">
    <source>
        <dbReference type="SAM" id="Phobius"/>
    </source>
</evidence>
<dbReference type="RefSeq" id="WP_017529427.1">
    <property type="nucleotide sequence ID" value="NZ_CP077079.1"/>
</dbReference>